<reference evidence="1 2" key="1">
    <citation type="submission" date="2019-01" db="EMBL/GenBank/DDBJ databases">
        <title>Mucilaginibacter antarcticum sp. nov., isolated from antarctic soil.</title>
        <authorList>
            <person name="Yan Y.-Q."/>
            <person name="Du Z.-J."/>
        </authorList>
    </citation>
    <scope>NUCLEOTIDE SEQUENCE [LARGE SCALE GENOMIC DNA]</scope>
    <source>
        <strain evidence="1 2">F01003</strain>
    </source>
</reference>
<sequence>MSISAYQQTSDVQLKVVNVNKTPNATANTGVASSKIFSISFNYLKTAYHTKVMKVLYAGRDAMYKVVMPSSLNEGSNMHWLQRQDEAWVVIMGEPIDAKLLKAVTASIDIQE</sequence>
<dbReference type="Proteomes" id="UP000286701">
    <property type="component" value="Unassembled WGS sequence"/>
</dbReference>
<accession>A0A444MMH4</accession>
<dbReference type="EMBL" id="SBIW01000006">
    <property type="protein sequence ID" value="RWY50921.1"/>
    <property type="molecule type" value="Genomic_DNA"/>
</dbReference>
<dbReference type="OrthoDB" id="797918at2"/>
<comment type="caution">
    <text evidence="1">The sequence shown here is derived from an EMBL/GenBank/DDBJ whole genome shotgun (WGS) entry which is preliminary data.</text>
</comment>
<evidence type="ECO:0000313" key="1">
    <source>
        <dbReference type="EMBL" id="RWY50921.1"/>
    </source>
</evidence>
<evidence type="ECO:0000313" key="2">
    <source>
        <dbReference type="Proteomes" id="UP000286701"/>
    </source>
</evidence>
<organism evidence="1 2">
    <name type="scientific">Mucilaginibacter gilvus</name>
    <dbReference type="NCBI Taxonomy" id="2305909"/>
    <lineage>
        <taxon>Bacteria</taxon>
        <taxon>Pseudomonadati</taxon>
        <taxon>Bacteroidota</taxon>
        <taxon>Sphingobacteriia</taxon>
        <taxon>Sphingobacteriales</taxon>
        <taxon>Sphingobacteriaceae</taxon>
        <taxon>Mucilaginibacter</taxon>
    </lineage>
</organism>
<dbReference type="AlphaFoldDB" id="A0A444MMH4"/>
<protein>
    <submittedName>
        <fullName evidence="1">Uncharacterized protein</fullName>
    </submittedName>
</protein>
<gene>
    <name evidence="1" type="ORF">EPL05_12670</name>
</gene>
<keyword evidence="2" id="KW-1185">Reference proteome</keyword>
<proteinExistence type="predicted"/>
<name>A0A444MMH4_9SPHI</name>
<dbReference type="RefSeq" id="WP_128534340.1">
    <property type="nucleotide sequence ID" value="NZ_SBIW01000006.1"/>
</dbReference>